<sequence length="261" mass="30706">MLYLASALENYNIQAVDGELGKVKDLYFDDNKWTIRYLVADTRKWLPGKKVVVSPSGVEMINTEEKVIHVKNKKEDIRDNATLEEKQEFSYDKEVELSDTFGWKQYWSGEFLWGGYLTPLDPMEEPVRTAEPAGTEEPPINDNVHGSNHKLRSIENIKGEFQHGVVHGDNGKIGYIKDILIDDETWRIRYFIVDTSEWSTNVRVLISPDWLQSIDWVDKDFYIDLKLESIEEGPNYEKDREVTKELEEKIYEKYRKEPYWK</sequence>
<dbReference type="SUPFAM" id="SSF50346">
    <property type="entry name" value="PRC-barrel domain"/>
    <property type="match status" value="2"/>
</dbReference>
<keyword evidence="3" id="KW-1185">Reference proteome</keyword>
<dbReference type="OrthoDB" id="9793882at2"/>
<dbReference type="GO" id="GO:0019684">
    <property type="term" value="P:photosynthesis, light reaction"/>
    <property type="evidence" value="ECO:0007669"/>
    <property type="project" value="InterPro"/>
</dbReference>
<dbReference type="EMBL" id="FNQR01000028">
    <property type="protein sequence ID" value="SEB20450.1"/>
    <property type="molecule type" value="Genomic_DNA"/>
</dbReference>
<feature type="domain" description="PRC-barrel" evidence="1">
    <location>
        <begin position="5"/>
        <end position="76"/>
    </location>
</feature>
<dbReference type="AlphaFoldDB" id="A0A1H4HGB5"/>
<dbReference type="InterPro" id="IPR011033">
    <property type="entry name" value="PRC_barrel-like_sf"/>
</dbReference>
<organism evidence="2 3">
    <name type="scientific">Thalassobacillus cyri</name>
    <dbReference type="NCBI Taxonomy" id="571932"/>
    <lineage>
        <taxon>Bacteria</taxon>
        <taxon>Bacillati</taxon>
        <taxon>Bacillota</taxon>
        <taxon>Bacilli</taxon>
        <taxon>Bacillales</taxon>
        <taxon>Bacillaceae</taxon>
        <taxon>Thalassobacillus</taxon>
    </lineage>
</organism>
<dbReference type="InterPro" id="IPR014747">
    <property type="entry name" value="Bac_photo_RC_H_C"/>
</dbReference>
<dbReference type="Gene3D" id="3.90.50.10">
    <property type="entry name" value="Photosynthetic Reaction Center, subunit H, domain 2"/>
    <property type="match status" value="2"/>
</dbReference>
<accession>A0A1H4HGB5</accession>
<dbReference type="Proteomes" id="UP000198584">
    <property type="component" value="Unassembled WGS sequence"/>
</dbReference>
<evidence type="ECO:0000313" key="3">
    <source>
        <dbReference type="Proteomes" id="UP000198584"/>
    </source>
</evidence>
<dbReference type="Pfam" id="PF05239">
    <property type="entry name" value="PRC"/>
    <property type="match status" value="2"/>
</dbReference>
<dbReference type="RefSeq" id="WP_093046870.1">
    <property type="nucleotide sequence ID" value="NZ_FNQR01000028.1"/>
</dbReference>
<gene>
    <name evidence="2" type="ORF">SAMN05421743_1282</name>
</gene>
<evidence type="ECO:0000313" key="2">
    <source>
        <dbReference type="EMBL" id="SEB20450.1"/>
    </source>
</evidence>
<reference evidence="2 3" key="1">
    <citation type="submission" date="2016-10" db="EMBL/GenBank/DDBJ databases">
        <authorList>
            <person name="de Groot N.N."/>
        </authorList>
    </citation>
    <scope>NUCLEOTIDE SEQUENCE [LARGE SCALE GENOMIC DNA]</scope>
    <source>
        <strain evidence="2 3">CCM7597</strain>
    </source>
</reference>
<dbReference type="InterPro" id="IPR027275">
    <property type="entry name" value="PRC-brl_dom"/>
</dbReference>
<feature type="domain" description="PRC-barrel" evidence="1">
    <location>
        <begin position="165"/>
        <end position="224"/>
    </location>
</feature>
<protein>
    <submittedName>
        <fullName evidence="2">PRC-barrel domain-containing protein</fullName>
    </submittedName>
</protein>
<dbReference type="STRING" id="571932.SAMN05421743_1282"/>
<name>A0A1H4HGB5_9BACI</name>
<evidence type="ECO:0000259" key="1">
    <source>
        <dbReference type="Pfam" id="PF05239"/>
    </source>
</evidence>
<dbReference type="GO" id="GO:0030077">
    <property type="term" value="C:plasma membrane light-harvesting complex"/>
    <property type="evidence" value="ECO:0007669"/>
    <property type="project" value="InterPro"/>
</dbReference>
<proteinExistence type="predicted"/>